<dbReference type="InterPro" id="IPR027417">
    <property type="entry name" value="P-loop_NTPase"/>
</dbReference>
<evidence type="ECO:0000313" key="4">
    <source>
        <dbReference type="Proteomes" id="UP000182725"/>
    </source>
</evidence>
<gene>
    <name evidence="3" type="ORF">SAMN04489740_2726</name>
</gene>
<dbReference type="AlphaFoldDB" id="A0A1H5M557"/>
<dbReference type="RefSeq" id="WP_074712029.1">
    <property type="nucleotide sequence ID" value="NZ_FNTV01000001.1"/>
</dbReference>
<feature type="region of interest" description="Disordered" evidence="1">
    <location>
        <begin position="39"/>
        <end position="65"/>
    </location>
</feature>
<dbReference type="GO" id="GO:0016887">
    <property type="term" value="F:ATP hydrolysis activity"/>
    <property type="evidence" value="ECO:0007669"/>
    <property type="project" value="InterPro"/>
</dbReference>
<name>A0A1H5M557_9MICC</name>
<reference evidence="3 4" key="1">
    <citation type="submission" date="2016-10" db="EMBL/GenBank/DDBJ databases">
        <authorList>
            <person name="de Groot N.N."/>
        </authorList>
    </citation>
    <scope>NUCLEOTIDE SEQUENCE [LARGE SCALE GENOMIC DNA]</scope>
    <source>
        <strain evidence="3 4">DSM 22274</strain>
    </source>
</reference>
<organism evidence="3 4">
    <name type="scientific">Arthrobacter alpinus</name>
    <dbReference type="NCBI Taxonomy" id="656366"/>
    <lineage>
        <taxon>Bacteria</taxon>
        <taxon>Bacillati</taxon>
        <taxon>Actinomycetota</taxon>
        <taxon>Actinomycetes</taxon>
        <taxon>Micrococcales</taxon>
        <taxon>Micrococcaceae</taxon>
        <taxon>Arthrobacter</taxon>
    </lineage>
</organism>
<dbReference type="SUPFAM" id="SSF52540">
    <property type="entry name" value="P-loop containing nucleoside triphosphate hydrolases"/>
    <property type="match status" value="1"/>
</dbReference>
<evidence type="ECO:0000256" key="1">
    <source>
        <dbReference type="SAM" id="MobiDB-lite"/>
    </source>
</evidence>
<proteinExistence type="predicted"/>
<feature type="domain" description="Rad50/SbcC-type AAA" evidence="2">
    <location>
        <begin position="9"/>
        <end position="112"/>
    </location>
</feature>
<dbReference type="InterPro" id="IPR038729">
    <property type="entry name" value="Rad50/SbcC_AAA"/>
</dbReference>
<dbReference type="Proteomes" id="UP000182725">
    <property type="component" value="Unassembled WGS sequence"/>
</dbReference>
<protein>
    <submittedName>
        <fullName evidence="3">AAA domain-containing protein</fullName>
    </submittedName>
</protein>
<evidence type="ECO:0000259" key="2">
    <source>
        <dbReference type="Pfam" id="PF13476"/>
    </source>
</evidence>
<dbReference type="Gene3D" id="3.40.50.300">
    <property type="entry name" value="P-loop containing nucleotide triphosphate hydrolases"/>
    <property type="match status" value="1"/>
</dbReference>
<dbReference type="Pfam" id="PF13476">
    <property type="entry name" value="AAA_23"/>
    <property type="match status" value="1"/>
</dbReference>
<dbReference type="GO" id="GO:0006302">
    <property type="term" value="P:double-strand break repair"/>
    <property type="evidence" value="ECO:0007669"/>
    <property type="project" value="InterPro"/>
</dbReference>
<dbReference type="EMBL" id="FNTV01000001">
    <property type="protein sequence ID" value="SEE83638.1"/>
    <property type="molecule type" value="Genomic_DNA"/>
</dbReference>
<evidence type="ECO:0000313" key="3">
    <source>
        <dbReference type="EMBL" id="SEE83638.1"/>
    </source>
</evidence>
<sequence>MSTKITTAELNNFQKVSYAKIEPTGNLVVLAGKNGAGKTSTNDGLEATLTGHNGRNIKRPVKDGHGKASIEVKLSDGSTLIRGYTPSGTTLKGLDAAGNKFGQRELDARISSLGIDGRKFISMGEKDQLKALLSIVDLPFDPAEMDAERKRVFDERANVGRDGKAIGDVVFDKSLPTEETSVAALLEEYRAAEALEQSHRDDRDCLTGAHAEIDRINAEIGNLIALRSTHERDVDSLKEKIGNHAPMPDVPAIRASIDGAEESNAAIRTNNAAIQQAKRQHNLREKYTELTAELGAIDKRKADGLAAAEMPIEGLTFDEEGVLYQGVPFSRASGREQLIVSCAMIMATNPEIRVIVIRDGNVLDMEGMELLTDMAESTDFQIFIEIVKEDKGDEEYFFSDGELA</sequence>
<accession>A0A1H5M557</accession>